<evidence type="ECO:0000256" key="3">
    <source>
        <dbReference type="ARBA" id="ARBA00047591"/>
    </source>
</evidence>
<keyword evidence="6" id="KW-0812">Transmembrane</keyword>
<feature type="domain" description="Fungal lipase-type" evidence="7">
    <location>
        <begin position="112"/>
        <end position="219"/>
    </location>
</feature>
<dbReference type="PANTHER" id="PTHR45856">
    <property type="entry name" value="ALPHA/BETA-HYDROLASES SUPERFAMILY PROTEIN"/>
    <property type="match status" value="1"/>
</dbReference>
<proteinExistence type="inferred from homology"/>
<dbReference type="PANTHER" id="PTHR45856:SF11">
    <property type="entry name" value="FUNGAL LIPASE-LIKE DOMAIN-CONTAINING PROTEIN"/>
    <property type="match status" value="1"/>
</dbReference>
<feature type="compositionally biased region" description="Basic and acidic residues" evidence="5">
    <location>
        <begin position="626"/>
        <end position="635"/>
    </location>
</feature>
<feature type="compositionally biased region" description="Polar residues" evidence="5">
    <location>
        <begin position="932"/>
        <end position="943"/>
    </location>
</feature>
<feature type="region of interest" description="Disordered" evidence="5">
    <location>
        <begin position="525"/>
        <end position="644"/>
    </location>
</feature>
<evidence type="ECO:0000256" key="6">
    <source>
        <dbReference type="SAM" id="Phobius"/>
    </source>
</evidence>
<comment type="catalytic activity">
    <reaction evidence="3">
        <text>a diacylglycerol + H2O = a monoacylglycerol + a fatty acid + H(+)</text>
        <dbReference type="Rhea" id="RHEA:32731"/>
        <dbReference type="ChEBI" id="CHEBI:15377"/>
        <dbReference type="ChEBI" id="CHEBI:15378"/>
        <dbReference type="ChEBI" id="CHEBI:17408"/>
        <dbReference type="ChEBI" id="CHEBI:18035"/>
        <dbReference type="ChEBI" id="CHEBI:28868"/>
    </reaction>
</comment>
<keyword evidence="6" id="KW-1133">Transmembrane helix</keyword>
<accession>A0A8H5M3N4</accession>
<evidence type="ECO:0000256" key="4">
    <source>
        <dbReference type="ARBA" id="ARBA00048461"/>
    </source>
</evidence>
<feature type="transmembrane region" description="Helical" evidence="6">
    <location>
        <begin position="469"/>
        <end position="492"/>
    </location>
</feature>
<evidence type="ECO:0000313" key="8">
    <source>
        <dbReference type="EMBL" id="KAF5379658.1"/>
    </source>
</evidence>
<dbReference type="AlphaFoldDB" id="A0A8H5M3N4"/>
<dbReference type="Pfam" id="PF01764">
    <property type="entry name" value="Lipase_3"/>
    <property type="match status" value="1"/>
</dbReference>
<dbReference type="EMBL" id="JAACJP010000015">
    <property type="protein sequence ID" value="KAF5379658.1"/>
    <property type="molecule type" value="Genomic_DNA"/>
</dbReference>
<comment type="similarity">
    <text evidence="2">Belongs to the AB hydrolase superfamily. Lipase family. Class 3 subfamily.</text>
</comment>
<evidence type="ECO:0000256" key="1">
    <source>
        <dbReference type="ARBA" id="ARBA00023157"/>
    </source>
</evidence>
<feature type="compositionally biased region" description="Low complexity" evidence="5">
    <location>
        <begin position="714"/>
        <end position="725"/>
    </location>
</feature>
<feature type="compositionally biased region" description="Low complexity" evidence="5">
    <location>
        <begin position="383"/>
        <end position="419"/>
    </location>
</feature>
<feature type="compositionally biased region" description="Basic and acidic residues" evidence="5">
    <location>
        <begin position="532"/>
        <end position="545"/>
    </location>
</feature>
<dbReference type="OrthoDB" id="2563978at2759"/>
<evidence type="ECO:0000259" key="7">
    <source>
        <dbReference type="Pfam" id="PF01764"/>
    </source>
</evidence>
<keyword evidence="6" id="KW-0472">Membrane</keyword>
<dbReference type="InterPro" id="IPR029058">
    <property type="entry name" value="AB_hydrolase_fold"/>
</dbReference>
<feature type="compositionally biased region" description="Polar residues" evidence="5">
    <location>
        <begin position="1131"/>
        <end position="1142"/>
    </location>
</feature>
<feature type="region of interest" description="Disordered" evidence="5">
    <location>
        <begin position="382"/>
        <end position="419"/>
    </location>
</feature>
<feature type="region of interest" description="Disordered" evidence="5">
    <location>
        <begin position="701"/>
        <end position="725"/>
    </location>
</feature>
<feature type="compositionally biased region" description="Polar residues" evidence="5">
    <location>
        <begin position="906"/>
        <end position="917"/>
    </location>
</feature>
<evidence type="ECO:0000256" key="5">
    <source>
        <dbReference type="SAM" id="MobiDB-lite"/>
    </source>
</evidence>
<gene>
    <name evidence="8" type="ORF">D9615_005772</name>
</gene>
<dbReference type="SUPFAM" id="SSF53474">
    <property type="entry name" value="alpha/beta-Hydrolases"/>
    <property type="match status" value="1"/>
</dbReference>
<feature type="region of interest" description="Disordered" evidence="5">
    <location>
        <begin position="1017"/>
        <end position="1099"/>
    </location>
</feature>
<dbReference type="InterPro" id="IPR051218">
    <property type="entry name" value="Sec_MonoDiacylglyc_Lipase"/>
</dbReference>
<feature type="compositionally biased region" description="Low complexity" evidence="5">
    <location>
        <begin position="581"/>
        <end position="591"/>
    </location>
</feature>
<dbReference type="Gene3D" id="3.40.50.1820">
    <property type="entry name" value="alpha/beta hydrolase"/>
    <property type="match status" value="1"/>
</dbReference>
<comment type="catalytic activity">
    <reaction evidence="4">
        <text>a monoacylglycerol + H2O = glycerol + a fatty acid + H(+)</text>
        <dbReference type="Rhea" id="RHEA:15245"/>
        <dbReference type="ChEBI" id="CHEBI:15377"/>
        <dbReference type="ChEBI" id="CHEBI:15378"/>
        <dbReference type="ChEBI" id="CHEBI:17408"/>
        <dbReference type="ChEBI" id="CHEBI:17754"/>
        <dbReference type="ChEBI" id="CHEBI:28868"/>
    </reaction>
</comment>
<feature type="compositionally biased region" description="Low complexity" evidence="5">
    <location>
        <begin position="604"/>
        <end position="613"/>
    </location>
</feature>
<dbReference type="InterPro" id="IPR002921">
    <property type="entry name" value="Fungal_lipase-type"/>
</dbReference>
<keyword evidence="9" id="KW-1185">Reference proteome</keyword>
<dbReference type="Proteomes" id="UP000565441">
    <property type="component" value="Unassembled WGS sequence"/>
</dbReference>
<name>A0A8H5M3N4_9AGAR</name>
<evidence type="ECO:0000256" key="2">
    <source>
        <dbReference type="ARBA" id="ARBA00043996"/>
    </source>
</evidence>
<feature type="region of interest" description="Disordered" evidence="5">
    <location>
        <begin position="1122"/>
        <end position="1156"/>
    </location>
</feature>
<comment type="caution">
    <text evidence="8">The sequence shown here is derived from an EMBL/GenBank/DDBJ whole genome shotgun (WGS) entry which is preliminary data.</text>
</comment>
<protein>
    <recommendedName>
        <fullName evidence="7">Fungal lipase-type domain-containing protein</fullName>
    </recommendedName>
</protein>
<feature type="compositionally biased region" description="Low complexity" evidence="5">
    <location>
        <begin position="1035"/>
        <end position="1069"/>
    </location>
</feature>
<dbReference type="CDD" id="cd00519">
    <property type="entry name" value="Lipase_3"/>
    <property type="match status" value="1"/>
</dbReference>
<reference evidence="8 9" key="1">
    <citation type="journal article" date="2020" name="ISME J.">
        <title>Uncovering the hidden diversity of litter-decomposition mechanisms in mushroom-forming fungi.</title>
        <authorList>
            <person name="Floudas D."/>
            <person name="Bentzer J."/>
            <person name="Ahren D."/>
            <person name="Johansson T."/>
            <person name="Persson P."/>
            <person name="Tunlid A."/>
        </authorList>
    </citation>
    <scope>NUCLEOTIDE SEQUENCE [LARGE SCALE GENOMIC DNA]</scope>
    <source>
        <strain evidence="8 9">CBS 661.87</strain>
    </source>
</reference>
<feature type="region of interest" description="Disordered" evidence="5">
    <location>
        <begin position="897"/>
        <end position="952"/>
    </location>
</feature>
<organism evidence="8 9">
    <name type="scientific">Tricholomella constricta</name>
    <dbReference type="NCBI Taxonomy" id="117010"/>
    <lineage>
        <taxon>Eukaryota</taxon>
        <taxon>Fungi</taxon>
        <taxon>Dikarya</taxon>
        <taxon>Basidiomycota</taxon>
        <taxon>Agaricomycotina</taxon>
        <taxon>Agaricomycetes</taxon>
        <taxon>Agaricomycetidae</taxon>
        <taxon>Agaricales</taxon>
        <taxon>Tricholomatineae</taxon>
        <taxon>Lyophyllaceae</taxon>
        <taxon>Tricholomella</taxon>
    </lineage>
</organism>
<keyword evidence="1" id="KW-1015">Disulfide bond</keyword>
<evidence type="ECO:0000313" key="9">
    <source>
        <dbReference type="Proteomes" id="UP000565441"/>
    </source>
</evidence>
<sequence length="1156" mass="122319">MSSLQHSVISEATYKDLIYYFKYASSAYNVICPRPNGNTLVLQFSNAMTDIQGFVARDSKRKEIVIAIRGRHFRMIHPCHPKIDSIGRSASIVDLLLDTQVLLVPLITPGVSAPPGTKVHTGFLVAWNSIVVQVLAIVTQQLKAHFGYSLVTVGHSLGGALATLAAVTLKQNFPETEIRTYSYGAPRIGNKEFAEYVNADFGPRAFRVVHTTDGVPTIISTSLGYHHHGIEYWQSEDPASKDTTFQCSADGEDPTCSASIPSRGITPAHAMETDAVIHRKWAKETNFFQLRAWKVTEPGEFHCFARNPTLSTNDIFSPILNNKTIGSMAAPTQEYPPWLTPVPTVVFDGNGALTTSTTVLYLPLTYYGPSIPLNSDWTYGGLTPPASTTEPSSTSETQITTTTAIPSSLPPTLTSSTLTSSTSAATSTSSFSSSVSLSSSFTTSISSASPTSTPTSIPPIASNLSRGQLIGVIVASVLGFIFLFIVALLLYLCCKGRRSRAEGPPFTIVGGGGLDEGYEVVGRDGRTTWGERSPRHSGEEADPFLRRSGAGTPSQAPDPEMGGRSSAPPYVGIPRVPVPPAASQSSAGSSSTNHSGYGVLIERPTLNLLPTTTEELDRQRRGHILSPEEQRRLEDESVLPPNADYSPLVPPPRLVDPDLWAPGPDNLPFTSKSSQFSLSAYPDADEAATLLTARRVRVEDLASRSPPQLTRPLGGESSSNRNSGGFLSNLGLGRLSWFKNLDGHSRRNSRTNSFFGSPLNDDDLEIGKALLGPEMSETQTSRPIGLGMGFDGERPMSTASGRSVATVYHDANSSIPGTPISGRTPLAPLPRALTPSGPATPQPVWPPDFTVPVPTAPATDLPDPSHSYSTSITNVNHGLPVGHDILDTPAPAAVSPFASTSSFSSLRDTATGSSTGLSAHPFPPGLGVLPTKSWTDESSTATHVNPPLSILSNQHSPTGISIDVLEQAPPAPGEGWRSLAAEQGILGGRRTTFGQFISPPDIASEEVSLYSMRSHLSPAHSRSTGSAPASRRDLSGSFGSGSSRPSAFSAAARTHSSGHSLAHSGSISSDARKRGSPAMSAFGSRSRSPPALSPVLNAPPTAHFVPERAGMHRMAASLDIDAATAGRASSPEPTSPLSQLSSAPWAAGLDNNWTPM</sequence>
<dbReference type="GO" id="GO:0006629">
    <property type="term" value="P:lipid metabolic process"/>
    <property type="evidence" value="ECO:0007669"/>
    <property type="project" value="InterPro"/>
</dbReference>